<dbReference type="InterPro" id="IPR052595">
    <property type="entry name" value="LRRC69/RLP"/>
</dbReference>
<dbReference type="PANTHER" id="PTHR48057:SF29">
    <property type="entry name" value="OS02G0609900 PROTEIN"/>
    <property type="match status" value="1"/>
</dbReference>
<reference evidence="4" key="2">
    <citation type="submission" date="2015-03" db="UniProtKB">
        <authorList>
            <consortium name="EnsemblPlants"/>
        </authorList>
    </citation>
    <scope>IDENTIFICATION</scope>
</reference>
<evidence type="ECO:0000256" key="2">
    <source>
        <dbReference type="ARBA" id="ARBA00022737"/>
    </source>
</evidence>
<dbReference type="PANTHER" id="PTHR48057">
    <property type="entry name" value="LEUCINE-RICH REPEAT SERINE/THREONINE-PROTEIN KINASE 1"/>
    <property type="match status" value="1"/>
</dbReference>
<dbReference type="Gramene" id="Bo2g080990.1">
    <property type="protein sequence ID" value="Bo2g080990.1"/>
    <property type="gene ID" value="Bo2g080990"/>
</dbReference>
<dbReference type="Pfam" id="PF00560">
    <property type="entry name" value="LRR_1"/>
    <property type="match status" value="1"/>
</dbReference>
<dbReference type="InterPro" id="IPR032675">
    <property type="entry name" value="LRR_dom_sf"/>
</dbReference>
<accession>A0A0D3AQG3</accession>
<keyword evidence="5" id="KW-1185">Reference proteome</keyword>
<dbReference type="InterPro" id="IPR001611">
    <property type="entry name" value="Leu-rich_rpt"/>
</dbReference>
<proteinExistence type="predicted"/>
<dbReference type="Gene3D" id="3.80.10.10">
    <property type="entry name" value="Ribonuclease Inhibitor"/>
    <property type="match status" value="2"/>
</dbReference>
<keyword evidence="2" id="KW-0677">Repeat</keyword>
<evidence type="ECO:0000313" key="4">
    <source>
        <dbReference type="EnsemblPlants" id="Bo2g080990.1"/>
    </source>
</evidence>
<dbReference type="EnsemblPlants" id="Bo2g080990.1">
    <property type="protein sequence ID" value="Bo2g080990.1"/>
    <property type="gene ID" value="Bo2g080990"/>
</dbReference>
<dbReference type="eggNOG" id="KOG0619">
    <property type="taxonomic scope" value="Eukaryota"/>
</dbReference>
<evidence type="ECO:0000259" key="3">
    <source>
        <dbReference type="Pfam" id="PF08263"/>
    </source>
</evidence>
<evidence type="ECO:0000256" key="1">
    <source>
        <dbReference type="ARBA" id="ARBA00022614"/>
    </source>
</evidence>
<evidence type="ECO:0000313" key="5">
    <source>
        <dbReference type="Proteomes" id="UP000032141"/>
    </source>
</evidence>
<organism evidence="4 5">
    <name type="scientific">Brassica oleracea var. oleracea</name>
    <dbReference type="NCBI Taxonomy" id="109376"/>
    <lineage>
        <taxon>Eukaryota</taxon>
        <taxon>Viridiplantae</taxon>
        <taxon>Streptophyta</taxon>
        <taxon>Embryophyta</taxon>
        <taxon>Tracheophyta</taxon>
        <taxon>Spermatophyta</taxon>
        <taxon>Magnoliopsida</taxon>
        <taxon>eudicotyledons</taxon>
        <taxon>Gunneridae</taxon>
        <taxon>Pentapetalae</taxon>
        <taxon>rosids</taxon>
        <taxon>malvids</taxon>
        <taxon>Brassicales</taxon>
        <taxon>Brassicaceae</taxon>
        <taxon>Brassiceae</taxon>
        <taxon>Brassica</taxon>
    </lineage>
</organism>
<dbReference type="Pfam" id="PF08263">
    <property type="entry name" value="LRRNT_2"/>
    <property type="match status" value="1"/>
</dbReference>
<protein>
    <recommendedName>
        <fullName evidence="3">Leucine-rich repeat-containing N-terminal plant-type domain-containing protein</fullName>
    </recommendedName>
</protein>
<dbReference type="SUPFAM" id="SSF52058">
    <property type="entry name" value="L domain-like"/>
    <property type="match status" value="1"/>
</dbReference>
<dbReference type="AlphaFoldDB" id="A0A0D3AQG3"/>
<feature type="domain" description="Leucine-rich repeat-containing N-terminal plant-type" evidence="3">
    <location>
        <begin position="352"/>
        <end position="397"/>
    </location>
</feature>
<dbReference type="Proteomes" id="UP000032141">
    <property type="component" value="Chromosome C2"/>
</dbReference>
<sequence length="587" mass="66135">MWRLRDTETFVLAAHCMEITGHMDVYSSGALYEDRGSYAYKVVVLCTESVVCGLASHTLLGDSPVARPYFFPLQHAVLERGGDGCYNLVSERGSVPALTRDGDLWDSDFSDEDQVSVCFFCLRGFPCALPAGFLGEFPVGFLDELPAGFSKTFVLAAHCMEIVGHMDVYASGALYEDYGVQRRLYLRHVGDCGCYAYIVVVLCTKSVVCGLASHISLGDSPVAHPSFPLQWHAVLERGGDGSYNLVSERGSVPDLTRDGDLWDSDFSVTCEFFRWAFRVHFRRDFLACFQWNFWTNIQRVFLLTSVDRIFRCSFQPVAKVRATVAKSYAYIPHWVTPLLLIPLSSHCSCIEKERSALLELKEYLISTSQDGNSGDLLATWSNDTRSHCCLWEGIKCNRTSRRVTEIAFGDLYLKEHSLLNLSLFHPFEEVRSLDLSQCTFSALFDDMEGYKSLSRLRNLEILDLSSNEFNNSIFPFLNAATSLTTLFLRYNYMNGGPFPVKDSLSELKNLANLELLDLSGNEYNGSMPEFTHLKKLKALDLSGNGFSSSMELQGKLVSFNLLTKEYDYFGSPGSRWELLQRTKANRR</sequence>
<dbReference type="HOGENOM" id="CLU_464915_0_0_1"/>
<dbReference type="InterPro" id="IPR013210">
    <property type="entry name" value="LRR_N_plant-typ"/>
</dbReference>
<reference evidence="4 5" key="1">
    <citation type="journal article" date="2014" name="Genome Biol.">
        <title>Transcriptome and methylome profiling reveals relics of genome dominance in the mesopolyploid Brassica oleracea.</title>
        <authorList>
            <person name="Parkin I.A."/>
            <person name="Koh C."/>
            <person name="Tang H."/>
            <person name="Robinson S.J."/>
            <person name="Kagale S."/>
            <person name="Clarke W.E."/>
            <person name="Town C.D."/>
            <person name="Nixon J."/>
            <person name="Krishnakumar V."/>
            <person name="Bidwell S.L."/>
            <person name="Denoeud F."/>
            <person name="Belcram H."/>
            <person name="Links M.G."/>
            <person name="Just J."/>
            <person name="Clarke C."/>
            <person name="Bender T."/>
            <person name="Huebert T."/>
            <person name="Mason A.S."/>
            <person name="Pires J.C."/>
            <person name="Barker G."/>
            <person name="Moore J."/>
            <person name="Walley P.G."/>
            <person name="Manoli S."/>
            <person name="Batley J."/>
            <person name="Edwards D."/>
            <person name="Nelson M.N."/>
            <person name="Wang X."/>
            <person name="Paterson A.H."/>
            <person name="King G."/>
            <person name="Bancroft I."/>
            <person name="Chalhoub B."/>
            <person name="Sharpe A.G."/>
        </authorList>
    </citation>
    <scope>NUCLEOTIDE SEQUENCE</scope>
    <source>
        <strain evidence="4 5">cv. TO1000</strain>
    </source>
</reference>
<name>A0A0D3AQG3_BRAOL</name>
<keyword evidence="1" id="KW-0433">Leucine-rich repeat</keyword>